<dbReference type="AlphaFoldDB" id="A0A4Q0XST1"/>
<comment type="caution">
    <text evidence="1">The sequence shown here is derived from an EMBL/GenBank/DDBJ whole genome shotgun (WGS) entry which is preliminary data.</text>
</comment>
<dbReference type="OrthoDB" id="5339420at2"/>
<accession>A0A4Q0XST1</accession>
<dbReference type="Proteomes" id="UP000290657">
    <property type="component" value="Unassembled WGS sequence"/>
</dbReference>
<dbReference type="RefSeq" id="WP_128994721.1">
    <property type="nucleotide sequence ID" value="NZ_PDKN01000001.1"/>
</dbReference>
<evidence type="ECO:0000313" key="1">
    <source>
        <dbReference type="EMBL" id="RXJ60587.1"/>
    </source>
</evidence>
<sequence>MKLLLQVTIVLAIVLSYFLIDYNAIYNSLRGEGEFVLQDKNCNLKESACQVTIQDGTLFELEVTPKEIPLMKPLTFTLKSSNQELKDLKLHIYSTNMMMGDYELPFTHMGNGVYKATGLLPTCPVGGMKWNADLEVGKINKIIGARFQFETDI</sequence>
<gene>
    <name evidence="1" type="ORF">CRV04_00840</name>
</gene>
<organism evidence="1 2">
    <name type="scientific">Candidatus Marinarcus aquaticus</name>
    <dbReference type="NCBI Taxonomy" id="2044504"/>
    <lineage>
        <taxon>Bacteria</taxon>
        <taxon>Pseudomonadati</taxon>
        <taxon>Campylobacterota</taxon>
        <taxon>Epsilonproteobacteria</taxon>
        <taxon>Campylobacterales</taxon>
        <taxon>Arcobacteraceae</taxon>
        <taxon>Candidatus Marinarcus</taxon>
    </lineage>
</organism>
<reference evidence="1 2" key="1">
    <citation type="submission" date="2017-10" db="EMBL/GenBank/DDBJ databases">
        <title>Genomics of the genus Arcobacter.</title>
        <authorList>
            <person name="Perez-Cataluna A."/>
            <person name="Figueras M.J."/>
        </authorList>
    </citation>
    <scope>NUCLEOTIDE SEQUENCE [LARGE SCALE GENOMIC DNA]</scope>
    <source>
        <strain evidence="1 2">CECT 8987</strain>
    </source>
</reference>
<name>A0A4Q0XST1_9BACT</name>
<evidence type="ECO:0008006" key="3">
    <source>
        <dbReference type="Google" id="ProtNLM"/>
    </source>
</evidence>
<proteinExistence type="predicted"/>
<protein>
    <recommendedName>
        <fullName evidence="3">YtkA-like domain-containing protein</fullName>
    </recommendedName>
</protein>
<keyword evidence="2" id="KW-1185">Reference proteome</keyword>
<evidence type="ECO:0000313" key="2">
    <source>
        <dbReference type="Proteomes" id="UP000290657"/>
    </source>
</evidence>
<dbReference type="EMBL" id="PDKN01000001">
    <property type="protein sequence ID" value="RXJ60587.1"/>
    <property type="molecule type" value="Genomic_DNA"/>
</dbReference>